<sequence>MGQFNWMLTVVFMIVGVTFLLAGWRKQGNQKERNALLASGALMFMVGILLTVMYLL</sequence>
<gene>
    <name evidence="2" type="ORF">IV67_GL000271</name>
</gene>
<keyword evidence="1" id="KW-1133">Transmembrane helix</keyword>
<dbReference type="EMBL" id="JQCD01000024">
    <property type="protein sequence ID" value="KRN76764.1"/>
    <property type="molecule type" value="Genomic_DNA"/>
</dbReference>
<keyword evidence="3" id="KW-1185">Reference proteome</keyword>
<name>A0A0R2JPH2_9LACO</name>
<reference evidence="2 3" key="1">
    <citation type="journal article" date="2015" name="Genome Announc.">
        <title>Expanding the biotechnology potential of lactobacilli through comparative genomics of 213 strains and associated genera.</title>
        <authorList>
            <person name="Sun Z."/>
            <person name="Harris H.M."/>
            <person name="McCann A."/>
            <person name="Guo C."/>
            <person name="Argimon S."/>
            <person name="Zhang W."/>
            <person name="Yang X."/>
            <person name="Jeffery I.B."/>
            <person name="Cooney J.C."/>
            <person name="Kagawa T.F."/>
            <person name="Liu W."/>
            <person name="Song Y."/>
            <person name="Salvetti E."/>
            <person name="Wrobel A."/>
            <person name="Rasinkangas P."/>
            <person name="Parkhill J."/>
            <person name="Rea M.C."/>
            <person name="O'Sullivan O."/>
            <person name="Ritari J."/>
            <person name="Douillard F.P."/>
            <person name="Paul Ross R."/>
            <person name="Yang R."/>
            <person name="Briner A.E."/>
            <person name="Felis G.E."/>
            <person name="de Vos W.M."/>
            <person name="Barrangou R."/>
            <person name="Klaenhammer T.R."/>
            <person name="Caufield P.W."/>
            <person name="Cui Y."/>
            <person name="Zhang H."/>
            <person name="O'Toole P.W."/>
        </authorList>
    </citation>
    <scope>NUCLEOTIDE SEQUENCE [LARGE SCALE GENOMIC DNA]</scope>
    <source>
        <strain evidence="2 3">DSM 20014</strain>
    </source>
</reference>
<protein>
    <submittedName>
        <fullName evidence="2">Uncharacterized protein</fullName>
    </submittedName>
</protein>
<feature type="transmembrane region" description="Helical" evidence="1">
    <location>
        <begin position="6"/>
        <end position="24"/>
    </location>
</feature>
<proteinExistence type="predicted"/>
<feature type="transmembrane region" description="Helical" evidence="1">
    <location>
        <begin position="36"/>
        <end position="55"/>
    </location>
</feature>
<dbReference type="AlphaFoldDB" id="A0A0R2JPH2"/>
<dbReference type="STRING" id="1620.IV67_GL000271"/>
<organism evidence="2 3">
    <name type="scientific">Weissella minor</name>
    <dbReference type="NCBI Taxonomy" id="1620"/>
    <lineage>
        <taxon>Bacteria</taxon>
        <taxon>Bacillati</taxon>
        <taxon>Bacillota</taxon>
        <taxon>Bacilli</taxon>
        <taxon>Lactobacillales</taxon>
        <taxon>Lactobacillaceae</taxon>
        <taxon>Weissella</taxon>
    </lineage>
</organism>
<dbReference type="PATRIC" id="fig|1620.3.peg.276"/>
<evidence type="ECO:0000313" key="2">
    <source>
        <dbReference type="EMBL" id="KRN76764.1"/>
    </source>
</evidence>
<dbReference type="Proteomes" id="UP000051673">
    <property type="component" value="Unassembled WGS sequence"/>
</dbReference>
<keyword evidence="1" id="KW-0472">Membrane</keyword>
<evidence type="ECO:0000313" key="3">
    <source>
        <dbReference type="Proteomes" id="UP000051673"/>
    </source>
</evidence>
<keyword evidence="1" id="KW-0812">Transmembrane</keyword>
<evidence type="ECO:0000256" key="1">
    <source>
        <dbReference type="SAM" id="Phobius"/>
    </source>
</evidence>
<accession>A0A0R2JPH2</accession>
<comment type="caution">
    <text evidence="2">The sequence shown here is derived from an EMBL/GenBank/DDBJ whole genome shotgun (WGS) entry which is preliminary data.</text>
</comment>